<accession>A0ABV6ISQ2</accession>
<gene>
    <name evidence="2" type="ORF">ACFFIC_09365</name>
</gene>
<evidence type="ECO:0008006" key="4">
    <source>
        <dbReference type="Google" id="ProtNLM"/>
    </source>
</evidence>
<proteinExistence type="predicted"/>
<evidence type="ECO:0000256" key="1">
    <source>
        <dbReference type="SAM" id="SignalP"/>
    </source>
</evidence>
<name>A0ABV6ISQ2_9PROT</name>
<keyword evidence="3" id="KW-1185">Reference proteome</keyword>
<dbReference type="EMBL" id="JBHLVZ010000013">
    <property type="protein sequence ID" value="MFC0385765.1"/>
    <property type="molecule type" value="Genomic_DNA"/>
</dbReference>
<feature type="signal peptide" evidence="1">
    <location>
        <begin position="1"/>
        <end position="26"/>
    </location>
</feature>
<comment type="caution">
    <text evidence="2">The sequence shown here is derived from an EMBL/GenBank/DDBJ whole genome shotgun (WGS) entry which is preliminary data.</text>
</comment>
<protein>
    <recommendedName>
        <fullName evidence="4">Glycine zipper domain-containing protein</fullName>
    </recommendedName>
</protein>
<evidence type="ECO:0000313" key="2">
    <source>
        <dbReference type="EMBL" id="MFC0385765.1"/>
    </source>
</evidence>
<sequence>MPAMSARIGFRLAALLTALGTAAACAPVGPGPYQAQATNAAYACQQGITQACYDYQAVAPAANAEAYQEQQNAQVGTAVAAGLLGAVAGAAIVGSTRDRGYRGRGHYGPRRGYDRGYYGRGHYDRGHYRGYR</sequence>
<reference evidence="2 3" key="1">
    <citation type="submission" date="2024-09" db="EMBL/GenBank/DDBJ databases">
        <authorList>
            <person name="Sun Q."/>
            <person name="Mori K."/>
        </authorList>
    </citation>
    <scope>NUCLEOTIDE SEQUENCE [LARGE SCALE GENOMIC DNA]</scope>
    <source>
        <strain evidence="2 3">CCM 7468</strain>
    </source>
</reference>
<feature type="chain" id="PRO_5045887466" description="Glycine zipper domain-containing protein" evidence="1">
    <location>
        <begin position="27"/>
        <end position="132"/>
    </location>
</feature>
<organism evidence="2 3">
    <name type="scientific">Muricoccus vinaceus</name>
    <dbReference type="NCBI Taxonomy" id="424704"/>
    <lineage>
        <taxon>Bacteria</taxon>
        <taxon>Pseudomonadati</taxon>
        <taxon>Pseudomonadota</taxon>
        <taxon>Alphaproteobacteria</taxon>
        <taxon>Acetobacterales</taxon>
        <taxon>Roseomonadaceae</taxon>
        <taxon>Muricoccus</taxon>
    </lineage>
</organism>
<dbReference type="RefSeq" id="WP_377049909.1">
    <property type="nucleotide sequence ID" value="NZ_JBHLVZ010000013.1"/>
</dbReference>
<dbReference type="Proteomes" id="UP001589789">
    <property type="component" value="Unassembled WGS sequence"/>
</dbReference>
<keyword evidence="1" id="KW-0732">Signal</keyword>
<evidence type="ECO:0000313" key="3">
    <source>
        <dbReference type="Proteomes" id="UP001589789"/>
    </source>
</evidence>
<dbReference type="PROSITE" id="PS51257">
    <property type="entry name" value="PROKAR_LIPOPROTEIN"/>
    <property type="match status" value="1"/>
</dbReference>